<protein>
    <recommendedName>
        <fullName evidence="3">DUF4817 domain-containing protein</fullName>
    </recommendedName>
</protein>
<dbReference type="AlphaFoldDB" id="A0A4Y2AEQ4"/>
<comment type="caution">
    <text evidence="1">The sequence shown here is derived from an EMBL/GenBank/DDBJ whole genome shotgun (WGS) entry which is preliminary data.</text>
</comment>
<name>A0A4Y2AEQ4_ARAVE</name>
<organism evidence="1 2">
    <name type="scientific">Araneus ventricosus</name>
    <name type="common">Orbweaver spider</name>
    <name type="synonym">Epeira ventricosa</name>
    <dbReference type="NCBI Taxonomy" id="182803"/>
    <lineage>
        <taxon>Eukaryota</taxon>
        <taxon>Metazoa</taxon>
        <taxon>Ecdysozoa</taxon>
        <taxon>Arthropoda</taxon>
        <taxon>Chelicerata</taxon>
        <taxon>Arachnida</taxon>
        <taxon>Araneae</taxon>
        <taxon>Araneomorphae</taxon>
        <taxon>Entelegynae</taxon>
        <taxon>Araneoidea</taxon>
        <taxon>Araneidae</taxon>
        <taxon>Araneus</taxon>
    </lineage>
</organism>
<keyword evidence="2" id="KW-1185">Reference proteome</keyword>
<dbReference type="EMBL" id="BGPR01000013">
    <property type="protein sequence ID" value="GBL77705.1"/>
    <property type="molecule type" value="Genomic_DNA"/>
</dbReference>
<sequence length="88" mass="10435">MRKRPSGTTRTVRTPENVESIRKAVLSIPNRSAWKQSSELSLSNRLVRRILHLDLQFQPYKLFVLQQLNPRDYAQRLNFAHEMEVIFL</sequence>
<evidence type="ECO:0000313" key="1">
    <source>
        <dbReference type="EMBL" id="GBL77705.1"/>
    </source>
</evidence>
<evidence type="ECO:0008006" key="3">
    <source>
        <dbReference type="Google" id="ProtNLM"/>
    </source>
</evidence>
<accession>A0A4Y2AEQ4</accession>
<proteinExistence type="predicted"/>
<reference evidence="1 2" key="1">
    <citation type="journal article" date="2019" name="Sci. Rep.">
        <title>Orb-weaving spider Araneus ventricosus genome elucidates the spidroin gene catalogue.</title>
        <authorList>
            <person name="Kono N."/>
            <person name="Nakamura H."/>
            <person name="Ohtoshi R."/>
            <person name="Moran D.A.P."/>
            <person name="Shinohara A."/>
            <person name="Yoshida Y."/>
            <person name="Fujiwara M."/>
            <person name="Mori M."/>
            <person name="Tomita M."/>
            <person name="Arakawa K."/>
        </authorList>
    </citation>
    <scope>NUCLEOTIDE SEQUENCE [LARGE SCALE GENOMIC DNA]</scope>
</reference>
<dbReference type="Proteomes" id="UP000499080">
    <property type="component" value="Unassembled WGS sequence"/>
</dbReference>
<gene>
    <name evidence="1" type="ORF">AVEN_152924_1</name>
</gene>
<evidence type="ECO:0000313" key="2">
    <source>
        <dbReference type="Proteomes" id="UP000499080"/>
    </source>
</evidence>
<dbReference type="OrthoDB" id="6782743at2759"/>